<accession>A0AAD8ACM3</accession>
<evidence type="ECO:0000313" key="2">
    <source>
        <dbReference type="EMBL" id="KAJ9596509.1"/>
    </source>
</evidence>
<keyword evidence="1" id="KW-0812">Transmembrane</keyword>
<proteinExistence type="predicted"/>
<dbReference type="Pfam" id="PF15860">
    <property type="entry name" value="DUF4728"/>
    <property type="match status" value="1"/>
</dbReference>
<reference evidence="2" key="1">
    <citation type="journal article" date="2023" name="IScience">
        <title>Live-bearing cockroach genome reveals convergent evolutionary mechanisms linked to viviparity in insects and beyond.</title>
        <authorList>
            <person name="Fouks B."/>
            <person name="Harrison M.C."/>
            <person name="Mikhailova A.A."/>
            <person name="Marchal E."/>
            <person name="English S."/>
            <person name="Carruthers M."/>
            <person name="Jennings E.C."/>
            <person name="Chiamaka E.L."/>
            <person name="Frigard R.A."/>
            <person name="Pippel M."/>
            <person name="Attardo G.M."/>
            <person name="Benoit J.B."/>
            <person name="Bornberg-Bauer E."/>
            <person name="Tobe S.S."/>
        </authorList>
    </citation>
    <scope>NUCLEOTIDE SEQUENCE</scope>
    <source>
        <strain evidence="2">Stay&amp;Tobe</strain>
    </source>
</reference>
<name>A0AAD8ACM3_DIPPU</name>
<feature type="transmembrane region" description="Helical" evidence="1">
    <location>
        <begin position="21"/>
        <end position="40"/>
    </location>
</feature>
<comment type="caution">
    <text evidence="2">The sequence shown here is derived from an EMBL/GenBank/DDBJ whole genome shotgun (WGS) entry which is preliminary data.</text>
</comment>
<reference evidence="2" key="2">
    <citation type="submission" date="2023-05" db="EMBL/GenBank/DDBJ databases">
        <authorList>
            <person name="Fouks B."/>
        </authorList>
    </citation>
    <scope>NUCLEOTIDE SEQUENCE</scope>
    <source>
        <strain evidence="2">Stay&amp;Tobe</strain>
        <tissue evidence="2">Testes</tissue>
    </source>
</reference>
<dbReference type="InterPro" id="IPR031720">
    <property type="entry name" value="DUF4728"/>
</dbReference>
<keyword evidence="1" id="KW-1133">Transmembrane helix</keyword>
<protein>
    <submittedName>
        <fullName evidence="2">Uncharacterized protein</fullName>
    </submittedName>
</protein>
<evidence type="ECO:0000256" key="1">
    <source>
        <dbReference type="SAM" id="Phobius"/>
    </source>
</evidence>
<dbReference type="EMBL" id="JASPKZ010001983">
    <property type="protein sequence ID" value="KAJ9596509.1"/>
    <property type="molecule type" value="Genomic_DNA"/>
</dbReference>
<dbReference type="Proteomes" id="UP001233999">
    <property type="component" value="Unassembled WGS sequence"/>
</dbReference>
<gene>
    <name evidence="2" type="ORF">L9F63_012451</name>
</gene>
<sequence length="190" mass="21492">MTSYDKIRRLMVKKPIRLESATVFLGIMSLITILMTTITLEAAPHTPGSGMTSMLTCSTDAGRCKWETHKPRKEIGLRVKLAAVDIVSAFLVSILLIIGEEKKNPYCFMPWLIIAIRGFLFCEIPSLLRIGYIFIPIDGLTAALLFSAYTCLLAGELCVMAQVFGTFRSGWKLYMRRLIKEKRKYTLQQM</sequence>
<keyword evidence="1" id="KW-0472">Membrane</keyword>
<feature type="transmembrane region" description="Helical" evidence="1">
    <location>
        <begin position="81"/>
        <end position="99"/>
    </location>
</feature>
<organism evidence="2 3">
    <name type="scientific">Diploptera punctata</name>
    <name type="common">Pacific beetle cockroach</name>
    <dbReference type="NCBI Taxonomy" id="6984"/>
    <lineage>
        <taxon>Eukaryota</taxon>
        <taxon>Metazoa</taxon>
        <taxon>Ecdysozoa</taxon>
        <taxon>Arthropoda</taxon>
        <taxon>Hexapoda</taxon>
        <taxon>Insecta</taxon>
        <taxon>Pterygota</taxon>
        <taxon>Neoptera</taxon>
        <taxon>Polyneoptera</taxon>
        <taxon>Dictyoptera</taxon>
        <taxon>Blattodea</taxon>
        <taxon>Blaberoidea</taxon>
        <taxon>Blaberidae</taxon>
        <taxon>Diplopterinae</taxon>
        <taxon>Diploptera</taxon>
    </lineage>
</organism>
<feature type="transmembrane region" description="Helical" evidence="1">
    <location>
        <begin position="111"/>
        <end position="135"/>
    </location>
</feature>
<dbReference type="AlphaFoldDB" id="A0AAD8ACM3"/>
<evidence type="ECO:0000313" key="3">
    <source>
        <dbReference type="Proteomes" id="UP001233999"/>
    </source>
</evidence>
<feature type="transmembrane region" description="Helical" evidence="1">
    <location>
        <begin position="141"/>
        <end position="167"/>
    </location>
</feature>
<keyword evidence="3" id="KW-1185">Reference proteome</keyword>